<name>A0A857GN91_9GAMM</name>
<dbReference type="RefSeq" id="WP_159342337.1">
    <property type="nucleotide sequence ID" value="NZ_CP024621.1"/>
</dbReference>
<dbReference type="KEGG" id="hmd:CTT34_10145"/>
<gene>
    <name evidence="2" type="ORF">CTT34_10145</name>
</gene>
<evidence type="ECO:0000313" key="3">
    <source>
        <dbReference type="Proteomes" id="UP000463949"/>
    </source>
</evidence>
<protein>
    <submittedName>
        <fullName evidence="2">Uncharacterized protein</fullName>
    </submittedName>
</protein>
<dbReference type="OrthoDB" id="983041at2"/>
<feature type="compositionally biased region" description="Basic and acidic residues" evidence="1">
    <location>
        <begin position="7"/>
        <end position="17"/>
    </location>
</feature>
<dbReference type="AlphaFoldDB" id="A0A857GN91"/>
<proteinExistence type="predicted"/>
<reference evidence="2 3" key="1">
    <citation type="submission" date="2017-10" db="EMBL/GenBank/DDBJ databases">
        <title>Coral associated bacteria.</title>
        <authorList>
            <person name="Wang X."/>
        </authorList>
    </citation>
    <scope>NUCLEOTIDE SEQUENCE [LARGE SCALE GENOMIC DNA]</scope>
    <source>
        <strain evidence="2 3">SCSIO 43005</strain>
    </source>
</reference>
<organism evidence="2 3">
    <name type="scientific">Vreelandella aquamarina</name>
    <dbReference type="NCBI Taxonomy" id="77097"/>
    <lineage>
        <taxon>Bacteria</taxon>
        <taxon>Pseudomonadati</taxon>
        <taxon>Pseudomonadota</taxon>
        <taxon>Gammaproteobacteria</taxon>
        <taxon>Oceanospirillales</taxon>
        <taxon>Halomonadaceae</taxon>
        <taxon>Vreelandella</taxon>
    </lineage>
</organism>
<sequence>MSNAFEKAAKERQRQINEEGFSYSHDDEYVDGDLAAAGASYAAICEDIVRGGKSALDWQSPAFWPWPEHWWKPSEDPKRNIIKAMALLAAEYERIERQELSEQGPRPAG</sequence>
<evidence type="ECO:0000313" key="2">
    <source>
        <dbReference type="EMBL" id="QHD50024.1"/>
    </source>
</evidence>
<dbReference type="Proteomes" id="UP000463949">
    <property type="component" value="Chromosome"/>
</dbReference>
<accession>A0A857GN91</accession>
<feature type="region of interest" description="Disordered" evidence="1">
    <location>
        <begin position="1"/>
        <end position="25"/>
    </location>
</feature>
<dbReference type="EMBL" id="CP024621">
    <property type="protein sequence ID" value="QHD50024.1"/>
    <property type="molecule type" value="Genomic_DNA"/>
</dbReference>
<evidence type="ECO:0000256" key="1">
    <source>
        <dbReference type="SAM" id="MobiDB-lite"/>
    </source>
</evidence>